<sequence length="276" mass="31281">MIVTVASPFAHGVPMQIDLDDFPQHLAFFQLMSVDGILDFCNQFDIAKPLTSAPDEEIKQFCDQFNQCVAKFRRKSFWISKPFDLLSRMSPSKMMKLTFGFADAMDSEEEEVVPGQWSSTEIIKYLEGVGNDGWQVIIVGGGKGLMASALACLKSHMKVYCLPTPSESKETCLSFTAAHKKYYDYFGKKTGKIVYLDGKKVDFDIIRYTDIIICNVPPVDREEMTETVKDLRRFCYQKFLVNKEIEDTTSENINDDSAEDEKTSENIIADPTKKAD</sequence>
<comment type="caution">
    <text evidence="2">The sequence shown here is derived from an EMBL/GenBank/DDBJ whole genome shotgun (WGS) entry which is preliminary data.</text>
</comment>
<reference evidence="2 3" key="1">
    <citation type="submission" date="2019-12" db="EMBL/GenBank/DDBJ databases">
        <title>Chromosome-level assembly of the Caenorhabditis remanei genome.</title>
        <authorList>
            <person name="Teterina A.A."/>
            <person name="Willis J.H."/>
            <person name="Phillips P.C."/>
        </authorList>
    </citation>
    <scope>NUCLEOTIDE SEQUENCE [LARGE SCALE GENOMIC DNA]</scope>
    <source>
        <strain evidence="2 3">PX506</strain>
        <tissue evidence="2">Whole organism</tissue>
    </source>
</reference>
<dbReference type="Proteomes" id="UP000483820">
    <property type="component" value="Chromosome X"/>
</dbReference>
<accession>A0A6A5FV14</accession>
<dbReference type="GeneID" id="9823133"/>
<protein>
    <submittedName>
        <fullName evidence="2">Uncharacterized protein</fullName>
    </submittedName>
</protein>
<dbReference type="CTD" id="9823133"/>
<organism evidence="2 3">
    <name type="scientific">Caenorhabditis remanei</name>
    <name type="common">Caenorhabditis vulgaris</name>
    <dbReference type="NCBI Taxonomy" id="31234"/>
    <lineage>
        <taxon>Eukaryota</taxon>
        <taxon>Metazoa</taxon>
        <taxon>Ecdysozoa</taxon>
        <taxon>Nematoda</taxon>
        <taxon>Chromadorea</taxon>
        <taxon>Rhabditida</taxon>
        <taxon>Rhabditina</taxon>
        <taxon>Rhabditomorpha</taxon>
        <taxon>Rhabditoidea</taxon>
        <taxon>Rhabditidae</taxon>
        <taxon>Peloderinae</taxon>
        <taxon>Caenorhabditis</taxon>
    </lineage>
</organism>
<evidence type="ECO:0000313" key="2">
    <source>
        <dbReference type="EMBL" id="KAF1746356.1"/>
    </source>
</evidence>
<feature type="compositionally biased region" description="Acidic residues" evidence="1">
    <location>
        <begin position="250"/>
        <end position="259"/>
    </location>
</feature>
<gene>
    <name evidence="2" type="ORF">GCK72_022809</name>
</gene>
<name>A0A6A5FV14_CAERE</name>
<evidence type="ECO:0000313" key="3">
    <source>
        <dbReference type="Proteomes" id="UP000483820"/>
    </source>
</evidence>
<evidence type="ECO:0000256" key="1">
    <source>
        <dbReference type="SAM" id="MobiDB-lite"/>
    </source>
</evidence>
<dbReference type="KEGG" id="crq:GCK72_022809"/>
<dbReference type="RefSeq" id="XP_003093750.2">
    <property type="nucleotide sequence ID" value="XM_003093702.2"/>
</dbReference>
<dbReference type="EMBL" id="WUAV01000006">
    <property type="protein sequence ID" value="KAF1746356.1"/>
    <property type="molecule type" value="Genomic_DNA"/>
</dbReference>
<dbReference type="AlphaFoldDB" id="A0A6A5FV14"/>
<feature type="region of interest" description="Disordered" evidence="1">
    <location>
        <begin position="250"/>
        <end position="276"/>
    </location>
</feature>
<proteinExistence type="predicted"/>